<dbReference type="GO" id="GO:0000981">
    <property type="term" value="F:DNA-binding transcription factor activity, RNA polymerase II-specific"/>
    <property type="evidence" value="ECO:0007669"/>
    <property type="project" value="InterPro"/>
</dbReference>
<evidence type="ECO:0000256" key="5">
    <source>
        <dbReference type="ARBA" id="ARBA00023242"/>
    </source>
</evidence>
<comment type="caution">
    <text evidence="8">The sequence shown here is derived from an EMBL/GenBank/DDBJ whole genome shotgun (WGS) entry which is preliminary data.</text>
</comment>
<dbReference type="OrthoDB" id="2595934at2759"/>
<dbReference type="GO" id="GO:0005634">
    <property type="term" value="C:nucleus"/>
    <property type="evidence" value="ECO:0007669"/>
    <property type="project" value="UniProtKB-SubCell"/>
</dbReference>
<dbReference type="EMBL" id="JACAZI010000005">
    <property type="protein sequence ID" value="KAF7360253.1"/>
    <property type="molecule type" value="Genomic_DNA"/>
</dbReference>
<protein>
    <recommendedName>
        <fullName evidence="7">Zn(2)-C6 fungal-type domain-containing protein</fullName>
    </recommendedName>
</protein>
<keyword evidence="9" id="KW-1185">Reference proteome</keyword>
<feature type="compositionally biased region" description="Low complexity" evidence="6">
    <location>
        <begin position="569"/>
        <end position="581"/>
    </location>
</feature>
<reference evidence="8" key="1">
    <citation type="submission" date="2020-05" db="EMBL/GenBank/DDBJ databases">
        <title>Mycena genomes resolve the evolution of fungal bioluminescence.</title>
        <authorList>
            <person name="Tsai I.J."/>
        </authorList>
    </citation>
    <scope>NUCLEOTIDE SEQUENCE</scope>
    <source>
        <strain evidence="8">CCC161011</strain>
    </source>
</reference>
<comment type="subcellular location">
    <subcellularLocation>
        <location evidence="1">Nucleus</location>
    </subcellularLocation>
</comment>
<dbReference type="CDD" id="cd12148">
    <property type="entry name" value="fungal_TF_MHR"/>
    <property type="match status" value="1"/>
</dbReference>
<evidence type="ECO:0000256" key="4">
    <source>
        <dbReference type="ARBA" id="ARBA00023163"/>
    </source>
</evidence>
<sequence>MKRSRQQVTQIPSISTRRSKGIQACTSCRKNKTRCEILDTTTSPVQCHRCKVIGIHCSYEETLAPTVPESPSPPAPITSANSSNIPDSSVRPRPDPYPSAMPPDTRIWQFVNEDRSETIDWSAPMLAIQNLARLPAVNPNFANLPSSSSLRETHLENILSLGQIQYLLELFDHKYSPWLNFKLIRHSNSGLLDTICCSVASRYLDMNCSAANPDLDVRLQVLTEDLVIKIIFNPRVSESVEAIQALLILSLWDPIGGPENEGRDGRVLLASAVSMAMNLRLNQASARAEALQKSSGLNGGYMAEADVVALNELLEHARLWVSLTNAESMLCIGTGRVPLSRRSPEDKKLIEFPESFVGLTDYRNLRLGLVSMQATTAEEGVALRIKAPSDIDGWYEQMTKNLESLKRGRRLLLPLPVILDHEQAYFHILHVYDGICRLLLLYHALREAKVAVGHIPAGEIWHRHFLPHGVPVIPEWGRDMIRTGEAILVYACQADADLLSTAPDVFFHMITLAASYVVGVKFLMYRKPGVVHPRGARHSAHKCALLINGMIAKWERRGTMDQRPVAPKYSTPSSSDSDGGSYAEGYYSNNSPLTSPPELDFSIFLNQMMGMDADFWKELQNQELDVGYQ</sequence>
<evidence type="ECO:0000313" key="8">
    <source>
        <dbReference type="EMBL" id="KAF7360253.1"/>
    </source>
</evidence>
<dbReference type="Gene3D" id="4.10.240.10">
    <property type="entry name" value="Zn(2)-C6 fungal-type DNA-binding domain"/>
    <property type="match status" value="1"/>
</dbReference>
<keyword evidence="4" id="KW-0804">Transcription</keyword>
<accession>A0A8H7D657</accession>
<dbReference type="InterPro" id="IPR051089">
    <property type="entry name" value="prtT"/>
</dbReference>
<evidence type="ECO:0000256" key="1">
    <source>
        <dbReference type="ARBA" id="ARBA00004123"/>
    </source>
</evidence>
<evidence type="ECO:0000259" key="7">
    <source>
        <dbReference type="PROSITE" id="PS50048"/>
    </source>
</evidence>
<gene>
    <name evidence="8" type="ORF">MVEN_00754200</name>
</gene>
<dbReference type="InterPro" id="IPR036864">
    <property type="entry name" value="Zn2-C6_fun-type_DNA-bd_sf"/>
</dbReference>
<name>A0A8H7D657_9AGAR</name>
<dbReference type="InterPro" id="IPR001138">
    <property type="entry name" value="Zn2Cys6_DnaBD"/>
</dbReference>
<keyword evidence="2" id="KW-0805">Transcription regulation</keyword>
<dbReference type="PANTHER" id="PTHR31845">
    <property type="entry name" value="FINGER DOMAIN PROTEIN, PUTATIVE-RELATED"/>
    <property type="match status" value="1"/>
</dbReference>
<proteinExistence type="predicted"/>
<feature type="domain" description="Zn(2)-C6 fungal-type" evidence="7">
    <location>
        <begin position="24"/>
        <end position="59"/>
    </location>
</feature>
<evidence type="ECO:0000256" key="3">
    <source>
        <dbReference type="ARBA" id="ARBA00023125"/>
    </source>
</evidence>
<keyword evidence="5" id="KW-0539">Nucleus</keyword>
<evidence type="ECO:0000256" key="6">
    <source>
        <dbReference type="SAM" id="MobiDB-lite"/>
    </source>
</evidence>
<organism evidence="8 9">
    <name type="scientific">Mycena venus</name>
    <dbReference type="NCBI Taxonomy" id="2733690"/>
    <lineage>
        <taxon>Eukaryota</taxon>
        <taxon>Fungi</taxon>
        <taxon>Dikarya</taxon>
        <taxon>Basidiomycota</taxon>
        <taxon>Agaricomycotina</taxon>
        <taxon>Agaricomycetes</taxon>
        <taxon>Agaricomycetidae</taxon>
        <taxon>Agaricales</taxon>
        <taxon>Marasmiineae</taxon>
        <taxon>Mycenaceae</taxon>
        <taxon>Mycena</taxon>
    </lineage>
</organism>
<dbReference type="SUPFAM" id="SSF57701">
    <property type="entry name" value="Zn2/Cys6 DNA-binding domain"/>
    <property type="match status" value="1"/>
</dbReference>
<feature type="region of interest" description="Disordered" evidence="6">
    <location>
        <begin position="562"/>
        <end position="581"/>
    </location>
</feature>
<dbReference type="PANTHER" id="PTHR31845:SF17">
    <property type="entry name" value="ZN(II)2CYS6 TRANSCRIPTION FACTOR (EUROFUNG)"/>
    <property type="match status" value="1"/>
</dbReference>
<evidence type="ECO:0000256" key="2">
    <source>
        <dbReference type="ARBA" id="ARBA00023015"/>
    </source>
</evidence>
<dbReference type="PROSITE" id="PS50048">
    <property type="entry name" value="ZN2_CY6_FUNGAL_2"/>
    <property type="match status" value="1"/>
</dbReference>
<dbReference type="CDD" id="cd00067">
    <property type="entry name" value="GAL4"/>
    <property type="match status" value="1"/>
</dbReference>
<feature type="region of interest" description="Disordered" evidence="6">
    <location>
        <begin position="65"/>
        <end position="104"/>
    </location>
</feature>
<dbReference type="PROSITE" id="PS00463">
    <property type="entry name" value="ZN2_CY6_FUNGAL_1"/>
    <property type="match status" value="1"/>
</dbReference>
<keyword evidence="3" id="KW-0238">DNA-binding</keyword>
<dbReference type="Proteomes" id="UP000620124">
    <property type="component" value="Unassembled WGS sequence"/>
</dbReference>
<dbReference type="Pfam" id="PF00172">
    <property type="entry name" value="Zn_clus"/>
    <property type="match status" value="1"/>
</dbReference>
<dbReference type="GO" id="GO:0000976">
    <property type="term" value="F:transcription cis-regulatory region binding"/>
    <property type="evidence" value="ECO:0007669"/>
    <property type="project" value="TreeGrafter"/>
</dbReference>
<dbReference type="GO" id="GO:0008270">
    <property type="term" value="F:zinc ion binding"/>
    <property type="evidence" value="ECO:0007669"/>
    <property type="project" value="InterPro"/>
</dbReference>
<dbReference type="AlphaFoldDB" id="A0A8H7D657"/>
<evidence type="ECO:0000313" key="9">
    <source>
        <dbReference type="Proteomes" id="UP000620124"/>
    </source>
</evidence>